<organism evidence="3 4">
    <name type="scientific">Hyalella azteca</name>
    <name type="common">Amphipod</name>
    <dbReference type="NCBI Taxonomy" id="294128"/>
    <lineage>
        <taxon>Eukaryota</taxon>
        <taxon>Metazoa</taxon>
        <taxon>Ecdysozoa</taxon>
        <taxon>Arthropoda</taxon>
        <taxon>Crustacea</taxon>
        <taxon>Multicrustacea</taxon>
        <taxon>Malacostraca</taxon>
        <taxon>Eumalacostraca</taxon>
        <taxon>Peracarida</taxon>
        <taxon>Amphipoda</taxon>
        <taxon>Senticaudata</taxon>
        <taxon>Talitrida</taxon>
        <taxon>Talitroidea</taxon>
        <taxon>Hyalellidae</taxon>
        <taxon>Hyalella</taxon>
    </lineage>
</organism>
<accession>A0A8B7NAK3</accession>
<dbReference type="GeneID" id="108668006"/>
<dbReference type="SMART" id="SM00733">
    <property type="entry name" value="Mterf"/>
    <property type="match status" value="5"/>
</dbReference>
<dbReference type="KEGG" id="hazt:108668006"/>
<dbReference type="OrthoDB" id="637682at2759"/>
<evidence type="ECO:0000256" key="1">
    <source>
        <dbReference type="ARBA" id="ARBA00007692"/>
    </source>
</evidence>
<evidence type="ECO:0000313" key="3">
    <source>
        <dbReference type="Proteomes" id="UP000694843"/>
    </source>
</evidence>
<keyword evidence="2" id="KW-0809">Transit peptide</keyword>
<dbReference type="PANTHER" id="PTHR13068">
    <property type="entry name" value="CGI-12 PROTEIN-RELATED"/>
    <property type="match status" value="1"/>
</dbReference>
<dbReference type="GO" id="GO:0006390">
    <property type="term" value="P:mitochondrial transcription"/>
    <property type="evidence" value="ECO:0007669"/>
    <property type="project" value="TreeGrafter"/>
</dbReference>
<dbReference type="GO" id="GO:0061668">
    <property type="term" value="P:mitochondrial ribosome assembly"/>
    <property type="evidence" value="ECO:0007669"/>
    <property type="project" value="TreeGrafter"/>
</dbReference>
<dbReference type="OMA" id="NPFWLMF"/>
<dbReference type="AlphaFoldDB" id="A0A8B7NAK3"/>
<reference evidence="4" key="1">
    <citation type="submission" date="2025-08" db="UniProtKB">
        <authorList>
            <consortium name="RefSeq"/>
        </authorList>
    </citation>
    <scope>IDENTIFICATION</scope>
    <source>
        <tissue evidence="4">Whole organism</tissue>
    </source>
</reference>
<dbReference type="InterPro" id="IPR003690">
    <property type="entry name" value="MTERF"/>
</dbReference>
<keyword evidence="3" id="KW-1185">Reference proteome</keyword>
<evidence type="ECO:0000256" key="2">
    <source>
        <dbReference type="ARBA" id="ARBA00022946"/>
    </source>
</evidence>
<dbReference type="Pfam" id="PF02536">
    <property type="entry name" value="mTERF"/>
    <property type="match status" value="1"/>
</dbReference>
<dbReference type="Gene3D" id="1.25.70.10">
    <property type="entry name" value="Transcription termination factor 3, mitochondrial"/>
    <property type="match status" value="2"/>
</dbReference>
<proteinExistence type="inferred from homology"/>
<dbReference type="RefSeq" id="XP_018010618.1">
    <property type="nucleotide sequence ID" value="XM_018155129.2"/>
</dbReference>
<dbReference type="InterPro" id="IPR038538">
    <property type="entry name" value="MTERF_sf"/>
</dbReference>
<dbReference type="Proteomes" id="UP000694843">
    <property type="component" value="Unplaced"/>
</dbReference>
<comment type="similarity">
    <text evidence="1">Belongs to the mTERF family.</text>
</comment>
<dbReference type="CTD" id="51001"/>
<dbReference type="PANTHER" id="PTHR13068:SF112">
    <property type="entry name" value="TRANSCRIPTION TERMINATION FACTOR 3, MITOCHONDRIAL"/>
    <property type="match status" value="1"/>
</dbReference>
<dbReference type="GO" id="GO:0005739">
    <property type="term" value="C:mitochondrion"/>
    <property type="evidence" value="ECO:0007669"/>
    <property type="project" value="TreeGrafter"/>
</dbReference>
<sequence length="405" mass="46652">MAVIFCLGQNLLSAEAELQHENNSNSLIAFEQSNNQSVSKDNIVESALTPTEKLAVLDRILPNVPQSFNIVTYVNRSKTLQELIKLGVNISKYDEDTEKASYVLLLDFEKDIKPHLLWLAVLDRILPNVPQSFNIVTYVNRSKTLQELIKLGVNISKYDEDTEKASYVLLLDFEKDIKPHLFFLHQVGVPVEKWARILTINPYLLKEDLDVLHSRIQYLVAKKFTPQSIATVAAFPIWLSHSIESIDSKLGFLQKEFHLSGAQVRAVATRLPRIVFYNQMKVRRVKYILSDEFGFSREQRAQLLVENPRIYHLCAYQTTDKLRLITKKMLIPVDMIVKCNKILTCRLHILDNRHFFLKSLDRAQYNPTLPRYVSPELLATLPDADFVSSLAKSTMEAYHMYLKTL</sequence>
<name>A0A8B7NAK3_HYAAZ</name>
<dbReference type="GO" id="GO:0003676">
    <property type="term" value="F:nucleic acid binding"/>
    <property type="evidence" value="ECO:0007669"/>
    <property type="project" value="InterPro"/>
</dbReference>
<gene>
    <name evidence="4" type="primary">LOC108668006</name>
</gene>
<evidence type="ECO:0000313" key="4">
    <source>
        <dbReference type="RefSeq" id="XP_018010618.1"/>
    </source>
</evidence>
<protein>
    <submittedName>
        <fullName evidence="4">Transcription termination factor 3, mitochondrial</fullName>
    </submittedName>
</protein>